<dbReference type="InterPro" id="IPR007612">
    <property type="entry name" value="LOR"/>
</dbReference>
<reference evidence="2 3" key="1">
    <citation type="submission" date="2019-09" db="EMBL/GenBank/DDBJ databases">
        <title>A chromosome-level genome assembly of the Chinese tupelo Nyssa sinensis.</title>
        <authorList>
            <person name="Yang X."/>
            <person name="Kang M."/>
            <person name="Yang Y."/>
            <person name="Xiong H."/>
            <person name="Wang M."/>
            <person name="Zhang Z."/>
            <person name="Wang Z."/>
            <person name="Wu H."/>
            <person name="Ma T."/>
            <person name="Liu J."/>
            <person name="Xi Z."/>
        </authorList>
    </citation>
    <scope>NUCLEOTIDE SEQUENCE [LARGE SCALE GENOMIC DNA]</scope>
    <source>
        <strain evidence="2">J267</strain>
        <tissue evidence="2">Leaf</tissue>
    </source>
</reference>
<dbReference type="InterPro" id="IPR038595">
    <property type="entry name" value="LOR_sf"/>
</dbReference>
<proteinExistence type="inferred from homology"/>
<dbReference type="OrthoDB" id="748129at2759"/>
<name>A0A5J4ZGB4_9ASTE</name>
<organism evidence="2 3">
    <name type="scientific">Nyssa sinensis</name>
    <dbReference type="NCBI Taxonomy" id="561372"/>
    <lineage>
        <taxon>Eukaryota</taxon>
        <taxon>Viridiplantae</taxon>
        <taxon>Streptophyta</taxon>
        <taxon>Embryophyta</taxon>
        <taxon>Tracheophyta</taxon>
        <taxon>Spermatophyta</taxon>
        <taxon>Magnoliopsida</taxon>
        <taxon>eudicotyledons</taxon>
        <taxon>Gunneridae</taxon>
        <taxon>Pentapetalae</taxon>
        <taxon>asterids</taxon>
        <taxon>Cornales</taxon>
        <taxon>Nyssaceae</taxon>
        <taxon>Nyssa</taxon>
    </lineage>
</organism>
<dbReference type="Gene3D" id="2.40.160.200">
    <property type="entry name" value="LURP1-related"/>
    <property type="match status" value="1"/>
</dbReference>
<sequence>MIKGMTKVYPNYATTPAPIPATTTTTTTTLPASDRNSVVLTVWKKSLLFNCDGFTVFDAKGNLVFRVDNYSAGSKREIVLMDASGKSLLTIRRKRLSLGDNWLVFDGETAVNPLFSVRKHVNLLNTKSLAHVSSGCGGSGSGSGWGSSSPSSPGNKYEIEGSYTQRCCAVYDDQRRRVAEIKRKEAAGGVAFGADVFRLITHPEIDSAVVMAFVILLDQMFGSSRRFST</sequence>
<evidence type="ECO:0000313" key="2">
    <source>
        <dbReference type="EMBL" id="KAA8517580.1"/>
    </source>
</evidence>
<dbReference type="EMBL" id="CM018051">
    <property type="protein sequence ID" value="KAA8517580.1"/>
    <property type="molecule type" value="Genomic_DNA"/>
</dbReference>
<dbReference type="InterPro" id="IPR025659">
    <property type="entry name" value="Tubby-like_C"/>
</dbReference>
<keyword evidence="3" id="KW-1185">Reference proteome</keyword>
<comment type="similarity">
    <text evidence="1">Belongs to the LOR family.</text>
</comment>
<dbReference type="Pfam" id="PF04525">
    <property type="entry name" value="LOR"/>
    <property type="match status" value="1"/>
</dbReference>
<protein>
    <recommendedName>
        <fullName evidence="4">Tubby C-terminal domain-containing protein</fullName>
    </recommendedName>
</protein>
<evidence type="ECO:0000313" key="3">
    <source>
        <dbReference type="Proteomes" id="UP000325577"/>
    </source>
</evidence>
<dbReference type="PANTHER" id="PTHR31087">
    <property type="match status" value="1"/>
</dbReference>
<dbReference type="PANTHER" id="PTHR31087:SF22">
    <property type="entry name" value="PROTEIN LURP-ONE-RELATED 8"/>
    <property type="match status" value="1"/>
</dbReference>
<evidence type="ECO:0000256" key="1">
    <source>
        <dbReference type="ARBA" id="ARBA00005437"/>
    </source>
</evidence>
<dbReference type="Proteomes" id="UP000325577">
    <property type="component" value="Linkage Group LG8"/>
</dbReference>
<dbReference type="AlphaFoldDB" id="A0A5J4ZGB4"/>
<accession>A0A5J4ZGB4</accession>
<dbReference type="SUPFAM" id="SSF54518">
    <property type="entry name" value="Tubby C-terminal domain-like"/>
    <property type="match status" value="1"/>
</dbReference>
<evidence type="ECO:0008006" key="4">
    <source>
        <dbReference type="Google" id="ProtNLM"/>
    </source>
</evidence>
<gene>
    <name evidence="2" type="ORF">F0562_017790</name>
</gene>